<keyword evidence="8" id="KW-1185">Reference proteome</keyword>
<dbReference type="InterPro" id="IPR011010">
    <property type="entry name" value="DNA_brk_join_enz"/>
</dbReference>
<dbReference type="EMBL" id="SJJR01000024">
    <property type="protein sequence ID" value="TCB91659.1"/>
    <property type="molecule type" value="Genomic_DNA"/>
</dbReference>
<gene>
    <name evidence="7" type="ORF">E0H26_25615</name>
</gene>
<evidence type="ECO:0000256" key="3">
    <source>
        <dbReference type="PROSITE-ProRule" id="PRU01248"/>
    </source>
</evidence>
<keyword evidence="1 3" id="KW-0238">DNA-binding</keyword>
<dbReference type="Gene3D" id="1.10.443.10">
    <property type="entry name" value="Intergrase catalytic core"/>
    <property type="match status" value="1"/>
</dbReference>
<evidence type="ECO:0000313" key="7">
    <source>
        <dbReference type="EMBL" id="TCB91659.1"/>
    </source>
</evidence>
<organism evidence="7 8">
    <name type="scientific">Micromonospora zingiberis</name>
    <dbReference type="NCBI Taxonomy" id="2053011"/>
    <lineage>
        <taxon>Bacteria</taxon>
        <taxon>Bacillati</taxon>
        <taxon>Actinomycetota</taxon>
        <taxon>Actinomycetes</taxon>
        <taxon>Micromonosporales</taxon>
        <taxon>Micromonosporaceae</taxon>
        <taxon>Micromonospora</taxon>
    </lineage>
</organism>
<feature type="domain" description="Core-binding (CB)" evidence="6">
    <location>
        <begin position="121"/>
        <end position="249"/>
    </location>
</feature>
<dbReference type="PROSITE" id="PS51898">
    <property type="entry name" value="TYR_RECOMBINASE"/>
    <property type="match status" value="1"/>
</dbReference>
<dbReference type="GO" id="GO:0003677">
    <property type="term" value="F:DNA binding"/>
    <property type="evidence" value="ECO:0007669"/>
    <property type="project" value="UniProtKB-UniRule"/>
</dbReference>
<sequence>MRRQNAVSRRHRAPRTRPASSARTERLRTGSRERCGGKVNRPYVQRGKPVVGVFQRCQSDCSPAGCRRGHTWTFMVELSDLSGQRRQVKKGGFVTGKDAAGARADVIRKHREGLLPQDAGITVAVWLRQWLVSQEEVRGLRDGTIVDYRRHIESYWIPKIGNVKLVDLRPQHVTNALRSIKQEREEQINKAKELKARYEAEAARADEERKRAGRKRPVKPKRVRVPRRFGPATALRAHATLRAALNAAMRAEKLSRNVAALADRPRETRRKVKPWKPEQLGAWLDAIAGERLYPLYHLGAFAGLRRGELCGVSWDDVDLDAGHIIVAWQITGISYRKAKVAEKQGQAVSYRVRPKTSDGEDRTVDLDAVTILVLRAWRRQQAKERLALGRAYRNRENLVFTRADGTPLDPDQVYKTFKRLARRHGLPDVALHHLRHGSASLQIEGGVDIAVISKRLGHSKISLTSDTYGHLIGTVGKSAAEAAAAVVPRRKTG</sequence>
<evidence type="ECO:0000313" key="8">
    <source>
        <dbReference type="Proteomes" id="UP000292274"/>
    </source>
</evidence>
<feature type="compositionally biased region" description="Basic and acidic residues" evidence="4">
    <location>
        <begin position="200"/>
        <end position="210"/>
    </location>
</feature>
<dbReference type="PANTHER" id="PTHR30349">
    <property type="entry name" value="PHAGE INTEGRASE-RELATED"/>
    <property type="match status" value="1"/>
</dbReference>
<dbReference type="Pfam" id="PF00589">
    <property type="entry name" value="Phage_integrase"/>
    <property type="match status" value="1"/>
</dbReference>
<dbReference type="PANTHER" id="PTHR30349:SF91">
    <property type="entry name" value="INTA PROTEIN"/>
    <property type="match status" value="1"/>
</dbReference>
<dbReference type="Gene3D" id="1.10.150.130">
    <property type="match status" value="1"/>
</dbReference>
<feature type="domain" description="Tyr recombinase" evidence="5">
    <location>
        <begin position="270"/>
        <end position="481"/>
    </location>
</feature>
<dbReference type="InterPro" id="IPR050090">
    <property type="entry name" value="Tyrosine_recombinase_XerCD"/>
</dbReference>
<dbReference type="GO" id="GO:0006310">
    <property type="term" value="P:DNA recombination"/>
    <property type="evidence" value="ECO:0007669"/>
    <property type="project" value="UniProtKB-KW"/>
</dbReference>
<feature type="compositionally biased region" description="Basic residues" evidence="4">
    <location>
        <begin position="211"/>
        <end position="223"/>
    </location>
</feature>
<dbReference type="CDD" id="cd01189">
    <property type="entry name" value="INT_ICEBs1_C_like"/>
    <property type="match status" value="1"/>
</dbReference>
<evidence type="ECO:0000259" key="6">
    <source>
        <dbReference type="PROSITE" id="PS51900"/>
    </source>
</evidence>
<comment type="caution">
    <text evidence="7">The sequence shown here is derived from an EMBL/GenBank/DDBJ whole genome shotgun (WGS) entry which is preliminary data.</text>
</comment>
<proteinExistence type="predicted"/>
<dbReference type="GO" id="GO:0015074">
    <property type="term" value="P:DNA integration"/>
    <property type="evidence" value="ECO:0007669"/>
    <property type="project" value="InterPro"/>
</dbReference>
<dbReference type="InterPro" id="IPR013762">
    <property type="entry name" value="Integrase-like_cat_sf"/>
</dbReference>
<dbReference type="OrthoDB" id="9805859at2"/>
<dbReference type="AlphaFoldDB" id="A0A4R0G8F0"/>
<protein>
    <submittedName>
        <fullName evidence="7">Site-specific integrase</fullName>
    </submittedName>
</protein>
<evidence type="ECO:0000259" key="5">
    <source>
        <dbReference type="PROSITE" id="PS51898"/>
    </source>
</evidence>
<evidence type="ECO:0000256" key="4">
    <source>
        <dbReference type="SAM" id="MobiDB-lite"/>
    </source>
</evidence>
<accession>A0A4R0G8F0</accession>
<feature type="region of interest" description="Disordered" evidence="4">
    <location>
        <begin position="200"/>
        <end position="223"/>
    </location>
</feature>
<evidence type="ECO:0000256" key="1">
    <source>
        <dbReference type="ARBA" id="ARBA00023125"/>
    </source>
</evidence>
<reference evidence="7 8" key="1">
    <citation type="submission" date="2019-02" db="EMBL/GenBank/DDBJ databases">
        <title>Jishengella sp. nov., isolated from a root of Zingiber montanum.</title>
        <authorList>
            <person name="Kuncharoen N."/>
            <person name="Kudo T."/>
            <person name="Masahiro Y."/>
            <person name="Ohkuma M."/>
            <person name="Tanasupawat S."/>
        </authorList>
    </citation>
    <scope>NUCLEOTIDE SEQUENCE [LARGE SCALE GENOMIC DNA]</scope>
    <source>
        <strain evidence="7 8">PLAI 1-1</strain>
    </source>
</reference>
<feature type="compositionally biased region" description="Basic and acidic residues" evidence="4">
    <location>
        <begin position="23"/>
        <end position="36"/>
    </location>
</feature>
<feature type="compositionally biased region" description="Basic residues" evidence="4">
    <location>
        <begin position="1"/>
        <end position="15"/>
    </location>
</feature>
<keyword evidence="2" id="KW-0233">DNA recombination</keyword>
<dbReference type="InterPro" id="IPR010998">
    <property type="entry name" value="Integrase_recombinase_N"/>
</dbReference>
<dbReference type="Proteomes" id="UP000292274">
    <property type="component" value="Unassembled WGS sequence"/>
</dbReference>
<feature type="region of interest" description="Disordered" evidence="4">
    <location>
        <begin position="1"/>
        <end position="41"/>
    </location>
</feature>
<evidence type="ECO:0000256" key="2">
    <source>
        <dbReference type="ARBA" id="ARBA00023172"/>
    </source>
</evidence>
<dbReference type="InterPro" id="IPR002104">
    <property type="entry name" value="Integrase_catalytic"/>
</dbReference>
<dbReference type="InterPro" id="IPR044068">
    <property type="entry name" value="CB"/>
</dbReference>
<dbReference type="SUPFAM" id="SSF56349">
    <property type="entry name" value="DNA breaking-rejoining enzymes"/>
    <property type="match status" value="1"/>
</dbReference>
<name>A0A4R0G8F0_9ACTN</name>
<dbReference type="PROSITE" id="PS51900">
    <property type="entry name" value="CB"/>
    <property type="match status" value="1"/>
</dbReference>